<feature type="transmembrane region" description="Helical" evidence="1">
    <location>
        <begin position="35"/>
        <end position="60"/>
    </location>
</feature>
<evidence type="ECO:0000313" key="2">
    <source>
        <dbReference type="EMBL" id="GAF81711.1"/>
    </source>
</evidence>
<keyword evidence="1" id="KW-0472">Membrane</keyword>
<sequence length="66" mass="7351">MSVKLIATWVIGAIFLLFGIWIVNNLELTIGVSEFSYAFAMFIALLFLLLAGLCWISVAVGTRHKF</sequence>
<reference evidence="2" key="1">
    <citation type="journal article" date="2014" name="Front. Microbiol.">
        <title>High frequency of phylogenetically diverse reductive dehalogenase-homologous genes in deep subseafloor sedimentary metagenomes.</title>
        <authorList>
            <person name="Kawai M."/>
            <person name="Futagami T."/>
            <person name="Toyoda A."/>
            <person name="Takaki Y."/>
            <person name="Nishi S."/>
            <person name="Hori S."/>
            <person name="Arai W."/>
            <person name="Tsubouchi T."/>
            <person name="Morono Y."/>
            <person name="Uchiyama I."/>
            <person name="Ito T."/>
            <person name="Fujiyama A."/>
            <person name="Inagaki F."/>
            <person name="Takami H."/>
        </authorList>
    </citation>
    <scope>NUCLEOTIDE SEQUENCE</scope>
    <source>
        <strain evidence="2">Expedition CK06-06</strain>
    </source>
</reference>
<dbReference type="AlphaFoldDB" id="X0T2Y1"/>
<evidence type="ECO:0000256" key="1">
    <source>
        <dbReference type="SAM" id="Phobius"/>
    </source>
</evidence>
<dbReference type="EMBL" id="BARS01004663">
    <property type="protein sequence ID" value="GAF81711.1"/>
    <property type="molecule type" value="Genomic_DNA"/>
</dbReference>
<gene>
    <name evidence="2" type="ORF">S01H1_09126</name>
</gene>
<keyword evidence="1" id="KW-1133">Transmembrane helix</keyword>
<organism evidence="2">
    <name type="scientific">marine sediment metagenome</name>
    <dbReference type="NCBI Taxonomy" id="412755"/>
    <lineage>
        <taxon>unclassified sequences</taxon>
        <taxon>metagenomes</taxon>
        <taxon>ecological metagenomes</taxon>
    </lineage>
</organism>
<accession>X0T2Y1</accession>
<keyword evidence="1" id="KW-0812">Transmembrane</keyword>
<name>X0T2Y1_9ZZZZ</name>
<protein>
    <submittedName>
        <fullName evidence="2">Uncharacterized protein</fullName>
    </submittedName>
</protein>
<proteinExistence type="predicted"/>
<feature type="transmembrane region" description="Helical" evidence="1">
    <location>
        <begin position="5"/>
        <end position="23"/>
    </location>
</feature>
<comment type="caution">
    <text evidence="2">The sequence shown here is derived from an EMBL/GenBank/DDBJ whole genome shotgun (WGS) entry which is preliminary data.</text>
</comment>